<dbReference type="InterPro" id="IPR000571">
    <property type="entry name" value="Znf_CCCH"/>
</dbReference>
<dbReference type="Pfam" id="PF18044">
    <property type="entry name" value="zf-CCCH_4"/>
    <property type="match status" value="1"/>
</dbReference>
<dbReference type="EMBL" id="CH916372">
    <property type="protein sequence ID" value="EDV99381.1"/>
    <property type="molecule type" value="Genomic_DNA"/>
</dbReference>
<evidence type="ECO:0000256" key="7">
    <source>
        <dbReference type="ARBA" id="ARBA00039886"/>
    </source>
</evidence>
<comment type="subcellular location">
    <subcellularLocation>
        <location evidence="1">Nucleus membrane</location>
        <topology evidence="1">Peripheral membrane protein</topology>
        <orientation evidence="1">Cytoplasmic side</orientation>
    </subcellularLocation>
</comment>
<dbReference type="HOGENOM" id="CLU_048441_0_0_1"/>
<feature type="region of interest" description="Disordered" evidence="10">
    <location>
        <begin position="303"/>
        <end position="338"/>
    </location>
</feature>
<feature type="compositionally biased region" description="Low complexity" evidence="10">
    <location>
        <begin position="305"/>
        <end position="326"/>
    </location>
</feature>
<dbReference type="AlphaFoldDB" id="B4JR51"/>
<keyword evidence="3 9" id="KW-0863">Zinc-finger</keyword>
<dbReference type="GO" id="GO:0031965">
    <property type="term" value="C:nuclear membrane"/>
    <property type="evidence" value="ECO:0007669"/>
    <property type="project" value="UniProtKB-SubCell"/>
</dbReference>
<dbReference type="eggNOG" id="ENOG502R2TD">
    <property type="taxonomic scope" value="Eukaryota"/>
</dbReference>
<keyword evidence="13" id="KW-1185">Reference proteome</keyword>
<dbReference type="OMA" id="CHNEHFD"/>
<keyword evidence="4 9" id="KW-0862">Zinc</keyword>
<dbReference type="PROSITE" id="PS50103">
    <property type="entry name" value="ZF_C3H1"/>
    <property type="match status" value="1"/>
</dbReference>
<evidence type="ECO:0000256" key="8">
    <source>
        <dbReference type="ARBA" id="ARBA00042384"/>
    </source>
</evidence>
<gene>
    <name evidence="12" type="primary">Dgri\GH13061</name>
    <name evidence="12" type="ORF">Dgri_GH13061</name>
</gene>
<evidence type="ECO:0000256" key="1">
    <source>
        <dbReference type="ARBA" id="ARBA00004335"/>
    </source>
</evidence>
<evidence type="ECO:0000313" key="12">
    <source>
        <dbReference type="EMBL" id="EDV99381.1"/>
    </source>
</evidence>
<feature type="zinc finger region" description="C3H1-type" evidence="9">
    <location>
        <begin position="1"/>
        <end position="25"/>
    </location>
</feature>
<sequence>MGVCRFFQQGSCRFGSKCHNEHFDVRHYLKTDIESGLNGKMWPFSVYGPFKDKPNLPNFIEDQSFEEVRLQAYESRRQNCFEQFHMQFSKEVHEATNKMKLLLQTTPQTIDVMIKLYELPESANQPAANVNSNPFGYVANASAPGSAAAVQTPVSIFSKPTLSASGGNIFGGAAATNTTNTSGGTNSFFGGNTATNTNLFGGATNTNIFAQQQQQPQQIFGQQQHAQQVQPGGIFGQQLQQQSQQQQSNLFTSAQPATNPSPFAFAPQQQQPQVGNIFGQAAMAPPTNTSSIWPNGFFEQATLGSAQQQQQMQSEAPQQMQQQQQQKPDASTSCVYSRLEDLTPEEIAAFKAEQFSPGQVPFKPPPRELC</sequence>
<evidence type="ECO:0000256" key="6">
    <source>
        <dbReference type="ARBA" id="ARBA00037262"/>
    </source>
</evidence>
<feature type="compositionally biased region" description="Low complexity" evidence="10">
    <location>
        <begin position="237"/>
        <end position="248"/>
    </location>
</feature>
<evidence type="ECO:0000259" key="11">
    <source>
        <dbReference type="PROSITE" id="PS50103"/>
    </source>
</evidence>
<name>B4JR51_DROGR</name>
<dbReference type="KEGG" id="dgr:6566709"/>
<feature type="domain" description="C3H1-type" evidence="11">
    <location>
        <begin position="1"/>
        <end position="25"/>
    </location>
</feature>
<evidence type="ECO:0000313" key="13">
    <source>
        <dbReference type="Proteomes" id="UP000001070"/>
    </source>
</evidence>
<evidence type="ECO:0000256" key="5">
    <source>
        <dbReference type="ARBA" id="ARBA00023242"/>
    </source>
</evidence>
<dbReference type="PANTHER" id="PTHR46527">
    <property type="entry name" value="NUCLEOPORIN-LIKE PROTEIN 2"/>
    <property type="match status" value="1"/>
</dbReference>
<dbReference type="STRING" id="7222.B4JR51"/>
<organism evidence="13">
    <name type="scientific">Drosophila grimshawi</name>
    <name type="common">Hawaiian fruit fly</name>
    <name type="synonym">Idiomyia grimshawi</name>
    <dbReference type="NCBI Taxonomy" id="7222"/>
    <lineage>
        <taxon>Eukaryota</taxon>
        <taxon>Metazoa</taxon>
        <taxon>Ecdysozoa</taxon>
        <taxon>Arthropoda</taxon>
        <taxon>Hexapoda</taxon>
        <taxon>Insecta</taxon>
        <taxon>Pterygota</taxon>
        <taxon>Neoptera</taxon>
        <taxon>Endopterygota</taxon>
        <taxon>Diptera</taxon>
        <taxon>Brachycera</taxon>
        <taxon>Muscomorpha</taxon>
        <taxon>Ephydroidea</taxon>
        <taxon>Drosophilidae</taxon>
        <taxon>Drosophila</taxon>
        <taxon>Hawaiian Drosophila</taxon>
    </lineage>
</organism>
<dbReference type="Proteomes" id="UP000001070">
    <property type="component" value="Unassembled WGS sequence"/>
</dbReference>
<dbReference type="FunCoup" id="B4JR51">
    <property type="interactions" value="82"/>
</dbReference>
<proteinExistence type="predicted"/>
<accession>B4JR51</accession>
<keyword evidence="2 9" id="KW-0479">Metal-binding</keyword>
<feature type="compositionally biased region" description="Polar residues" evidence="10">
    <location>
        <begin position="249"/>
        <end position="261"/>
    </location>
</feature>
<reference evidence="12 13" key="1">
    <citation type="journal article" date="2007" name="Nature">
        <title>Evolution of genes and genomes on the Drosophila phylogeny.</title>
        <authorList>
            <consortium name="Drosophila 12 Genomes Consortium"/>
            <person name="Clark A.G."/>
            <person name="Eisen M.B."/>
            <person name="Smith D.R."/>
            <person name="Bergman C.M."/>
            <person name="Oliver B."/>
            <person name="Markow T.A."/>
            <person name="Kaufman T.C."/>
            <person name="Kellis M."/>
            <person name="Gelbart W."/>
            <person name="Iyer V.N."/>
            <person name="Pollard D.A."/>
            <person name="Sackton T.B."/>
            <person name="Larracuente A.M."/>
            <person name="Singh N.D."/>
            <person name="Abad J.P."/>
            <person name="Abt D.N."/>
            <person name="Adryan B."/>
            <person name="Aguade M."/>
            <person name="Akashi H."/>
            <person name="Anderson W.W."/>
            <person name="Aquadro C.F."/>
            <person name="Ardell D.H."/>
            <person name="Arguello R."/>
            <person name="Artieri C.G."/>
            <person name="Barbash D.A."/>
            <person name="Barker D."/>
            <person name="Barsanti P."/>
            <person name="Batterham P."/>
            <person name="Batzoglou S."/>
            <person name="Begun D."/>
            <person name="Bhutkar A."/>
            <person name="Blanco E."/>
            <person name="Bosak S.A."/>
            <person name="Bradley R.K."/>
            <person name="Brand A.D."/>
            <person name="Brent M.R."/>
            <person name="Brooks A.N."/>
            <person name="Brown R.H."/>
            <person name="Butlin R.K."/>
            <person name="Caggese C."/>
            <person name="Calvi B.R."/>
            <person name="Bernardo de Carvalho A."/>
            <person name="Caspi A."/>
            <person name="Castrezana S."/>
            <person name="Celniker S.E."/>
            <person name="Chang J.L."/>
            <person name="Chapple C."/>
            <person name="Chatterji S."/>
            <person name="Chinwalla A."/>
            <person name="Civetta A."/>
            <person name="Clifton S.W."/>
            <person name="Comeron J.M."/>
            <person name="Costello J.C."/>
            <person name="Coyne J.A."/>
            <person name="Daub J."/>
            <person name="David R.G."/>
            <person name="Delcher A.L."/>
            <person name="Delehaunty K."/>
            <person name="Do C.B."/>
            <person name="Ebling H."/>
            <person name="Edwards K."/>
            <person name="Eickbush T."/>
            <person name="Evans J.D."/>
            <person name="Filipski A."/>
            <person name="Findeiss S."/>
            <person name="Freyhult E."/>
            <person name="Fulton L."/>
            <person name="Fulton R."/>
            <person name="Garcia A.C."/>
            <person name="Gardiner A."/>
            <person name="Garfield D.A."/>
            <person name="Garvin B.E."/>
            <person name="Gibson G."/>
            <person name="Gilbert D."/>
            <person name="Gnerre S."/>
            <person name="Godfrey J."/>
            <person name="Good R."/>
            <person name="Gotea V."/>
            <person name="Gravely B."/>
            <person name="Greenberg A.J."/>
            <person name="Griffiths-Jones S."/>
            <person name="Gross S."/>
            <person name="Guigo R."/>
            <person name="Gustafson E.A."/>
            <person name="Haerty W."/>
            <person name="Hahn M.W."/>
            <person name="Halligan D.L."/>
            <person name="Halpern A.L."/>
            <person name="Halter G.M."/>
            <person name="Han M.V."/>
            <person name="Heger A."/>
            <person name="Hillier L."/>
            <person name="Hinrichs A.S."/>
            <person name="Holmes I."/>
            <person name="Hoskins R.A."/>
            <person name="Hubisz M.J."/>
            <person name="Hultmark D."/>
            <person name="Huntley M.A."/>
            <person name="Jaffe D.B."/>
            <person name="Jagadeeshan S."/>
            <person name="Jeck W.R."/>
            <person name="Johnson J."/>
            <person name="Jones C.D."/>
            <person name="Jordan W.C."/>
            <person name="Karpen G.H."/>
            <person name="Kataoka E."/>
            <person name="Keightley P.D."/>
            <person name="Kheradpour P."/>
            <person name="Kirkness E.F."/>
            <person name="Koerich L.B."/>
            <person name="Kristiansen K."/>
            <person name="Kudrna D."/>
            <person name="Kulathinal R.J."/>
            <person name="Kumar S."/>
            <person name="Kwok R."/>
            <person name="Lander E."/>
            <person name="Langley C.H."/>
            <person name="Lapoint R."/>
            <person name="Lazzaro B.P."/>
            <person name="Lee S.J."/>
            <person name="Levesque L."/>
            <person name="Li R."/>
            <person name="Lin C.F."/>
            <person name="Lin M.F."/>
            <person name="Lindblad-Toh K."/>
            <person name="Llopart A."/>
            <person name="Long M."/>
            <person name="Low L."/>
            <person name="Lozovsky E."/>
            <person name="Lu J."/>
            <person name="Luo M."/>
            <person name="Machado C.A."/>
            <person name="Makalowski W."/>
            <person name="Marzo M."/>
            <person name="Matsuda M."/>
            <person name="Matzkin L."/>
            <person name="McAllister B."/>
            <person name="McBride C.S."/>
            <person name="McKernan B."/>
            <person name="McKernan K."/>
            <person name="Mendez-Lago M."/>
            <person name="Minx P."/>
            <person name="Mollenhauer M.U."/>
            <person name="Montooth K."/>
            <person name="Mount S.M."/>
            <person name="Mu X."/>
            <person name="Myers E."/>
            <person name="Negre B."/>
            <person name="Newfeld S."/>
            <person name="Nielsen R."/>
            <person name="Noor M.A."/>
            <person name="O'Grady P."/>
            <person name="Pachter L."/>
            <person name="Papaceit M."/>
            <person name="Parisi M.J."/>
            <person name="Parisi M."/>
            <person name="Parts L."/>
            <person name="Pedersen J.S."/>
            <person name="Pesole G."/>
            <person name="Phillippy A.M."/>
            <person name="Ponting C.P."/>
            <person name="Pop M."/>
            <person name="Porcelli D."/>
            <person name="Powell J.R."/>
            <person name="Prohaska S."/>
            <person name="Pruitt K."/>
            <person name="Puig M."/>
            <person name="Quesneville H."/>
            <person name="Ram K.R."/>
            <person name="Rand D."/>
            <person name="Rasmussen M.D."/>
            <person name="Reed L.K."/>
            <person name="Reenan R."/>
            <person name="Reily A."/>
            <person name="Remington K.A."/>
            <person name="Rieger T.T."/>
            <person name="Ritchie M.G."/>
            <person name="Robin C."/>
            <person name="Rogers Y.H."/>
            <person name="Rohde C."/>
            <person name="Rozas J."/>
            <person name="Rubenfield M.J."/>
            <person name="Ruiz A."/>
            <person name="Russo S."/>
            <person name="Salzberg S.L."/>
            <person name="Sanchez-Gracia A."/>
            <person name="Saranga D.J."/>
            <person name="Sato H."/>
            <person name="Schaeffer S.W."/>
            <person name="Schatz M.C."/>
            <person name="Schlenke T."/>
            <person name="Schwartz R."/>
            <person name="Segarra C."/>
            <person name="Singh R.S."/>
            <person name="Sirot L."/>
            <person name="Sirota M."/>
            <person name="Sisneros N.B."/>
            <person name="Smith C.D."/>
            <person name="Smith T.F."/>
            <person name="Spieth J."/>
            <person name="Stage D.E."/>
            <person name="Stark A."/>
            <person name="Stephan W."/>
            <person name="Strausberg R.L."/>
            <person name="Strempel S."/>
            <person name="Sturgill D."/>
            <person name="Sutton G."/>
            <person name="Sutton G.G."/>
            <person name="Tao W."/>
            <person name="Teichmann S."/>
            <person name="Tobari Y.N."/>
            <person name="Tomimura Y."/>
            <person name="Tsolas J.M."/>
            <person name="Valente V.L."/>
            <person name="Venter E."/>
            <person name="Venter J.C."/>
            <person name="Vicario S."/>
            <person name="Vieira F.G."/>
            <person name="Vilella A.J."/>
            <person name="Villasante A."/>
            <person name="Walenz B."/>
            <person name="Wang J."/>
            <person name="Wasserman M."/>
            <person name="Watts T."/>
            <person name="Wilson D."/>
            <person name="Wilson R.K."/>
            <person name="Wing R.A."/>
            <person name="Wolfner M.F."/>
            <person name="Wong A."/>
            <person name="Wong G.K."/>
            <person name="Wu C.I."/>
            <person name="Wu G."/>
            <person name="Yamamoto D."/>
            <person name="Yang H.P."/>
            <person name="Yang S.P."/>
            <person name="Yorke J.A."/>
            <person name="Yoshida K."/>
            <person name="Zdobnov E."/>
            <person name="Zhang P."/>
            <person name="Zhang Y."/>
            <person name="Zimin A.V."/>
            <person name="Baldwin J."/>
            <person name="Abdouelleil A."/>
            <person name="Abdulkadir J."/>
            <person name="Abebe A."/>
            <person name="Abera B."/>
            <person name="Abreu J."/>
            <person name="Acer S.C."/>
            <person name="Aftuck L."/>
            <person name="Alexander A."/>
            <person name="An P."/>
            <person name="Anderson E."/>
            <person name="Anderson S."/>
            <person name="Arachi H."/>
            <person name="Azer M."/>
            <person name="Bachantsang P."/>
            <person name="Barry A."/>
            <person name="Bayul T."/>
            <person name="Berlin A."/>
            <person name="Bessette D."/>
            <person name="Bloom T."/>
            <person name="Blye J."/>
            <person name="Boguslavskiy L."/>
            <person name="Bonnet C."/>
            <person name="Boukhgalter B."/>
            <person name="Bourzgui I."/>
            <person name="Brown A."/>
            <person name="Cahill P."/>
            <person name="Channer S."/>
            <person name="Cheshatsang Y."/>
            <person name="Chuda L."/>
            <person name="Citroen M."/>
            <person name="Collymore A."/>
            <person name="Cooke P."/>
            <person name="Costello M."/>
            <person name="D'Aco K."/>
            <person name="Daza R."/>
            <person name="De Haan G."/>
            <person name="DeGray S."/>
            <person name="DeMaso C."/>
            <person name="Dhargay N."/>
            <person name="Dooley K."/>
            <person name="Dooley E."/>
            <person name="Doricent M."/>
            <person name="Dorje P."/>
            <person name="Dorjee K."/>
            <person name="Dupes A."/>
            <person name="Elong R."/>
            <person name="Falk J."/>
            <person name="Farina A."/>
            <person name="Faro S."/>
            <person name="Ferguson D."/>
            <person name="Fisher S."/>
            <person name="Foley C.D."/>
            <person name="Franke A."/>
            <person name="Friedrich D."/>
            <person name="Gadbois L."/>
            <person name="Gearin G."/>
            <person name="Gearin C.R."/>
            <person name="Giannoukos G."/>
            <person name="Goode T."/>
            <person name="Graham J."/>
            <person name="Grandbois E."/>
            <person name="Grewal S."/>
            <person name="Gyaltsen K."/>
            <person name="Hafez N."/>
            <person name="Hagos B."/>
            <person name="Hall J."/>
            <person name="Henson C."/>
            <person name="Hollinger A."/>
            <person name="Honan T."/>
            <person name="Huard M.D."/>
            <person name="Hughes L."/>
            <person name="Hurhula B."/>
            <person name="Husby M.E."/>
            <person name="Kamat A."/>
            <person name="Kanga B."/>
            <person name="Kashin S."/>
            <person name="Khazanovich D."/>
            <person name="Kisner P."/>
            <person name="Lance K."/>
            <person name="Lara M."/>
            <person name="Lee W."/>
            <person name="Lennon N."/>
            <person name="Letendre F."/>
            <person name="LeVine R."/>
            <person name="Lipovsky A."/>
            <person name="Liu X."/>
            <person name="Liu J."/>
            <person name="Liu S."/>
            <person name="Lokyitsang T."/>
            <person name="Lokyitsang Y."/>
            <person name="Lubonja R."/>
            <person name="Lui A."/>
            <person name="MacDonald P."/>
            <person name="Magnisalis V."/>
            <person name="Maru K."/>
            <person name="Matthews C."/>
            <person name="McCusker W."/>
            <person name="McDonough S."/>
            <person name="Mehta T."/>
            <person name="Meldrim J."/>
            <person name="Meneus L."/>
            <person name="Mihai O."/>
            <person name="Mihalev A."/>
            <person name="Mihova T."/>
            <person name="Mittelman R."/>
            <person name="Mlenga V."/>
            <person name="Montmayeur A."/>
            <person name="Mulrain L."/>
            <person name="Navidi A."/>
            <person name="Naylor J."/>
            <person name="Negash T."/>
            <person name="Nguyen T."/>
            <person name="Nguyen N."/>
            <person name="Nicol R."/>
            <person name="Norbu C."/>
            <person name="Norbu N."/>
            <person name="Novod N."/>
            <person name="O'Neill B."/>
            <person name="Osman S."/>
            <person name="Markiewicz E."/>
            <person name="Oyono O.L."/>
            <person name="Patti C."/>
            <person name="Phunkhang P."/>
            <person name="Pierre F."/>
            <person name="Priest M."/>
            <person name="Raghuraman S."/>
            <person name="Rege F."/>
            <person name="Reyes R."/>
            <person name="Rise C."/>
            <person name="Rogov P."/>
            <person name="Ross K."/>
            <person name="Ryan E."/>
            <person name="Settipalli S."/>
            <person name="Shea T."/>
            <person name="Sherpa N."/>
            <person name="Shi L."/>
            <person name="Shih D."/>
            <person name="Sparrow T."/>
            <person name="Spaulding J."/>
            <person name="Stalker J."/>
            <person name="Stange-Thomann N."/>
            <person name="Stavropoulos S."/>
            <person name="Stone C."/>
            <person name="Strader C."/>
            <person name="Tesfaye S."/>
            <person name="Thomson T."/>
            <person name="Thoulutsang Y."/>
            <person name="Thoulutsang D."/>
            <person name="Topham K."/>
            <person name="Topping I."/>
            <person name="Tsamla T."/>
            <person name="Vassiliev H."/>
            <person name="Vo A."/>
            <person name="Wangchuk T."/>
            <person name="Wangdi T."/>
            <person name="Weiand M."/>
            <person name="Wilkinson J."/>
            <person name="Wilson A."/>
            <person name="Yadav S."/>
            <person name="Young G."/>
            <person name="Yu Q."/>
            <person name="Zembek L."/>
            <person name="Zhong D."/>
            <person name="Zimmer A."/>
            <person name="Zwirko Z."/>
            <person name="Jaffe D.B."/>
            <person name="Alvarez P."/>
            <person name="Brockman W."/>
            <person name="Butler J."/>
            <person name="Chin C."/>
            <person name="Gnerre S."/>
            <person name="Grabherr M."/>
            <person name="Kleber M."/>
            <person name="Mauceli E."/>
            <person name="MacCallum I."/>
        </authorList>
    </citation>
    <scope>NUCLEOTIDE SEQUENCE [LARGE SCALE GENOMIC DNA]</scope>
    <source>
        <strain evidence="13">Tucson 15287-2541.00</strain>
    </source>
</reference>
<feature type="region of interest" description="Disordered" evidence="10">
    <location>
        <begin position="237"/>
        <end position="267"/>
    </location>
</feature>
<evidence type="ECO:0000256" key="4">
    <source>
        <dbReference type="ARBA" id="ARBA00022833"/>
    </source>
</evidence>
<evidence type="ECO:0000256" key="3">
    <source>
        <dbReference type="ARBA" id="ARBA00022771"/>
    </source>
</evidence>
<dbReference type="OrthoDB" id="20729at2759"/>
<dbReference type="InterPro" id="IPR051767">
    <property type="entry name" value="Nucleoporin_NUP42"/>
</dbReference>
<dbReference type="PhylomeDB" id="B4JR51"/>
<dbReference type="GO" id="GO:0008270">
    <property type="term" value="F:zinc ion binding"/>
    <property type="evidence" value="ECO:0007669"/>
    <property type="project" value="UniProtKB-KW"/>
</dbReference>
<dbReference type="PANTHER" id="PTHR46527:SF1">
    <property type="entry name" value="NUCLEOPORIN NUP42"/>
    <property type="match status" value="1"/>
</dbReference>
<evidence type="ECO:0000256" key="10">
    <source>
        <dbReference type="SAM" id="MobiDB-lite"/>
    </source>
</evidence>
<comment type="function">
    <text evidence="6">Required for the export of mRNAs containing poly(A) tails from the nucleus into the cytoplasm.</text>
</comment>
<dbReference type="InParanoid" id="B4JR51"/>
<dbReference type="InterPro" id="IPR041367">
    <property type="entry name" value="Znf-CCCH_4"/>
</dbReference>
<evidence type="ECO:0000256" key="2">
    <source>
        <dbReference type="ARBA" id="ARBA00022723"/>
    </source>
</evidence>
<protein>
    <recommendedName>
        <fullName evidence="7">Nucleoporin NUP42</fullName>
    </recommendedName>
    <alternativeName>
        <fullName evidence="8">Nucleoporin-like protein 2</fullName>
    </alternativeName>
</protein>
<keyword evidence="5" id="KW-0539">Nucleus</keyword>
<evidence type="ECO:0000256" key="9">
    <source>
        <dbReference type="PROSITE-ProRule" id="PRU00723"/>
    </source>
</evidence>